<dbReference type="EMBL" id="CAJVQA010052107">
    <property type="protein sequence ID" value="CAG8822748.1"/>
    <property type="molecule type" value="Genomic_DNA"/>
</dbReference>
<accession>A0A9N9PAT1</accession>
<keyword evidence="2" id="KW-1185">Reference proteome</keyword>
<dbReference type="Gene3D" id="3.40.1310.20">
    <property type="match status" value="1"/>
</dbReference>
<feature type="non-terminal residue" evidence="1">
    <location>
        <position position="152"/>
    </location>
</feature>
<name>A0A9N9PAT1_9GLOM</name>
<protein>
    <submittedName>
        <fullName evidence="1">5620_t:CDS:1</fullName>
    </submittedName>
</protein>
<dbReference type="AlphaFoldDB" id="A0A9N9PAT1"/>
<reference evidence="1" key="1">
    <citation type="submission" date="2021-06" db="EMBL/GenBank/DDBJ databases">
        <authorList>
            <person name="Kallberg Y."/>
            <person name="Tangrot J."/>
            <person name="Rosling A."/>
        </authorList>
    </citation>
    <scope>NUCLEOTIDE SEQUENCE</scope>
    <source>
        <strain evidence="1">FL966</strain>
    </source>
</reference>
<gene>
    <name evidence="1" type="ORF">CPELLU_LOCUS19848</name>
</gene>
<proteinExistence type="predicted"/>
<comment type="caution">
    <text evidence="1">The sequence shown here is derived from an EMBL/GenBank/DDBJ whole genome shotgun (WGS) entry which is preliminary data.</text>
</comment>
<evidence type="ECO:0000313" key="2">
    <source>
        <dbReference type="Proteomes" id="UP000789759"/>
    </source>
</evidence>
<dbReference type="Proteomes" id="UP000789759">
    <property type="component" value="Unassembled WGS sequence"/>
</dbReference>
<organism evidence="1 2">
    <name type="scientific">Cetraspora pellucida</name>
    <dbReference type="NCBI Taxonomy" id="1433469"/>
    <lineage>
        <taxon>Eukaryota</taxon>
        <taxon>Fungi</taxon>
        <taxon>Fungi incertae sedis</taxon>
        <taxon>Mucoromycota</taxon>
        <taxon>Glomeromycotina</taxon>
        <taxon>Glomeromycetes</taxon>
        <taxon>Diversisporales</taxon>
        <taxon>Gigasporaceae</taxon>
        <taxon>Cetraspora</taxon>
    </lineage>
</organism>
<evidence type="ECO:0000313" key="1">
    <source>
        <dbReference type="EMBL" id="CAG8822748.1"/>
    </source>
</evidence>
<sequence>MKESRHTCYTSFHCLDCRNQFKCKREKEMKRDEREKAYKEDKVPECELCNVKHFRCLTKKCTMCCELNKCRTYPCQYCIDNNIECKYSIIKSKEEFEKFKEKNMSAFIGQLELSKEGVCHVQAYCQFKKKVLMANIKKMFGDNSISFPDIMR</sequence>